<accession>A0A2C9WZB7</accession>
<dbReference type="AlphaFoldDB" id="A0A2C9WZB7"/>
<dbReference type="Proteomes" id="UP000194857">
    <property type="component" value="Unassembled WGS sequence"/>
</dbReference>
<dbReference type="EMBL" id="NFFZ01000008">
    <property type="protein sequence ID" value="OTI60691.1"/>
    <property type="molecule type" value="Genomic_DNA"/>
</dbReference>
<gene>
    <name evidence="1" type="ORF">CAZ10_16520</name>
</gene>
<evidence type="ECO:0000313" key="1">
    <source>
        <dbReference type="EMBL" id="OTI60691.1"/>
    </source>
</evidence>
<name>A0A2C9WZB7_PSEAI</name>
<comment type="caution">
    <text evidence="1">The sequence shown here is derived from an EMBL/GenBank/DDBJ whole genome shotgun (WGS) entry which is preliminary data.</text>
</comment>
<proteinExistence type="predicted"/>
<protein>
    <submittedName>
        <fullName evidence="1">Uncharacterized protein</fullName>
    </submittedName>
</protein>
<organism evidence="1 2">
    <name type="scientific">Pseudomonas aeruginosa</name>
    <dbReference type="NCBI Taxonomy" id="287"/>
    <lineage>
        <taxon>Bacteria</taxon>
        <taxon>Pseudomonadati</taxon>
        <taxon>Pseudomonadota</taxon>
        <taxon>Gammaproteobacteria</taxon>
        <taxon>Pseudomonadales</taxon>
        <taxon>Pseudomonadaceae</taxon>
        <taxon>Pseudomonas</taxon>
    </lineage>
</organism>
<sequence>MAIEKETYVIGGPFKIRESGVTAPFQFAGLVSTIQQTIETNEITLPDTTTPQGGEYDAVSRITSVGLSINFRELKTSILAALVWGDATNVPSATHTDEAHTAVPGGTIALDFMPLEITSVKSDDGTTTYEEFDDWNMTGAGIEIVEGGAISAATPIKVTYKSATVDVIEALTNSGKTFEFLFEGENAAGTQRRIQARYFRCRLNPSSQQDWINTEDFLAAEATAKVLMDPTKVGAGKSKYFNIKKELATV</sequence>
<evidence type="ECO:0000313" key="2">
    <source>
        <dbReference type="Proteomes" id="UP000194857"/>
    </source>
</evidence>
<reference evidence="2" key="1">
    <citation type="submission" date="2017-05" db="EMBL/GenBank/DDBJ databases">
        <authorList>
            <person name="Giani T."/>
            <person name="Arena F."/>
            <person name="Pollini S."/>
            <person name="Di Pilato V."/>
            <person name="D'Andrea M.M."/>
            <person name="Henrici De Angelis L."/>
            <person name="Bassetti M."/>
            <person name="Rossolini G.M."/>
        </authorList>
    </citation>
    <scope>NUCLEOTIDE SEQUENCE [LARGE SCALE GENOMIC DNA]</scope>
    <source>
        <strain evidence="2">S567_C10_BS</strain>
    </source>
</reference>
<dbReference type="RefSeq" id="WP_086250809.1">
    <property type="nucleotide sequence ID" value="NZ_CAADQY010000141.1"/>
</dbReference>